<dbReference type="AlphaFoldDB" id="A0A3M7LDP7"/>
<evidence type="ECO:0000313" key="2">
    <source>
        <dbReference type="EMBL" id="RMZ59616.1"/>
    </source>
</evidence>
<gene>
    <name evidence="2" type="ORF">D1632_08275</name>
</gene>
<dbReference type="EMBL" id="QWIV01000013">
    <property type="protein sequence ID" value="RMZ59616.1"/>
    <property type="molecule type" value="Genomic_DNA"/>
</dbReference>
<protein>
    <submittedName>
        <fullName evidence="2">Uncharacterized protein</fullName>
    </submittedName>
</protein>
<keyword evidence="1" id="KW-0175">Coiled coil</keyword>
<evidence type="ECO:0000313" key="3">
    <source>
        <dbReference type="Proteomes" id="UP000267524"/>
    </source>
</evidence>
<sequence>MSVLAYNLTNKSGPIMDIDTPDNTPTPVTKDTNIESTDNDAMYSAIFTREDEIIQYIKDKATKETLKSLAPLLEKLEEAVKQQQATTPAPSANVLNTAVLNYEDQLKNLQEISKEKIKAKELKVAERLNKLQARIASIRK</sequence>
<organism evidence="2 3">
    <name type="scientific">Chryseobacterium nematophagum</name>
    <dbReference type="NCBI Taxonomy" id="2305228"/>
    <lineage>
        <taxon>Bacteria</taxon>
        <taxon>Pseudomonadati</taxon>
        <taxon>Bacteroidota</taxon>
        <taxon>Flavobacteriia</taxon>
        <taxon>Flavobacteriales</taxon>
        <taxon>Weeksellaceae</taxon>
        <taxon>Chryseobacterium group</taxon>
        <taxon>Chryseobacterium</taxon>
    </lineage>
</organism>
<reference evidence="2 3" key="1">
    <citation type="submission" date="2018-08" db="EMBL/GenBank/DDBJ databases">
        <title>Chryseobacterium nematophagum: a novel matrix digesting pathogen of nematodes.</title>
        <authorList>
            <person name="Page A."/>
            <person name="Roberts M."/>
            <person name="Felix M.-A."/>
            <person name="Weir W."/>
        </authorList>
    </citation>
    <scope>NUCLEOTIDE SEQUENCE [LARGE SCALE GENOMIC DNA]</scope>
    <source>
        <strain evidence="2 3">JUb275</strain>
    </source>
</reference>
<keyword evidence="3" id="KW-1185">Reference proteome</keyword>
<dbReference type="RefSeq" id="WP_122546739.1">
    <property type="nucleotide sequence ID" value="NZ_QWIV01000013.1"/>
</dbReference>
<name>A0A3M7LDP7_9FLAO</name>
<dbReference type="Proteomes" id="UP000267524">
    <property type="component" value="Unassembled WGS sequence"/>
</dbReference>
<comment type="caution">
    <text evidence="2">The sequence shown here is derived from an EMBL/GenBank/DDBJ whole genome shotgun (WGS) entry which is preliminary data.</text>
</comment>
<feature type="coiled-coil region" evidence="1">
    <location>
        <begin position="92"/>
        <end position="122"/>
    </location>
</feature>
<evidence type="ECO:0000256" key="1">
    <source>
        <dbReference type="SAM" id="Coils"/>
    </source>
</evidence>
<accession>A0A3M7LDP7</accession>
<proteinExistence type="predicted"/>